<evidence type="ECO:0008006" key="3">
    <source>
        <dbReference type="Google" id="ProtNLM"/>
    </source>
</evidence>
<protein>
    <recommendedName>
        <fullName evidence="3">CdiI C-terminal domain-containing protein</fullName>
    </recommendedName>
</protein>
<dbReference type="RefSeq" id="WP_382170605.1">
    <property type="nucleotide sequence ID" value="NZ_JBHRXX010000001.1"/>
</dbReference>
<organism evidence="1 2">
    <name type="scientific">Hydrogenophaga luteola</name>
    <dbReference type="NCBI Taxonomy" id="1591122"/>
    <lineage>
        <taxon>Bacteria</taxon>
        <taxon>Pseudomonadati</taxon>
        <taxon>Pseudomonadota</taxon>
        <taxon>Betaproteobacteria</taxon>
        <taxon>Burkholderiales</taxon>
        <taxon>Comamonadaceae</taxon>
        <taxon>Hydrogenophaga</taxon>
    </lineage>
</organism>
<name>A0ABV7VYG0_9BURK</name>
<evidence type="ECO:0000313" key="1">
    <source>
        <dbReference type="EMBL" id="MFC3682556.1"/>
    </source>
</evidence>
<comment type="caution">
    <text evidence="1">The sequence shown here is derived from an EMBL/GenBank/DDBJ whole genome shotgun (WGS) entry which is preliminary data.</text>
</comment>
<reference evidence="2" key="1">
    <citation type="journal article" date="2019" name="Int. J. Syst. Evol. Microbiol.">
        <title>The Global Catalogue of Microorganisms (GCM) 10K type strain sequencing project: providing services to taxonomists for standard genome sequencing and annotation.</title>
        <authorList>
            <consortium name="The Broad Institute Genomics Platform"/>
            <consortium name="The Broad Institute Genome Sequencing Center for Infectious Disease"/>
            <person name="Wu L."/>
            <person name="Ma J."/>
        </authorList>
    </citation>
    <scope>NUCLEOTIDE SEQUENCE [LARGE SCALE GENOMIC DNA]</scope>
    <source>
        <strain evidence="2">KCTC 42501</strain>
    </source>
</reference>
<sequence length="185" mass="21043">MLFGDRRTFAIEAMVEPHLQAPSAAWGRLCIWCEDVCIGDFAEEHCGLYDSYDGFRSVLANLHSLWRAEFADLSDRDLWNLLDEKLYGHHGDVAIEDNRTMAQITQDAQTYGRFNFLTNWGEQFDRDGKSFIVCTPEQQVRILNLSLPPSKGIVLRVSMFPVSASIRAFLKWFEGEAGRLGHPVA</sequence>
<proteinExistence type="predicted"/>
<keyword evidence="2" id="KW-1185">Reference proteome</keyword>
<accession>A0ABV7VYG0</accession>
<evidence type="ECO:0000313" key="2">
    <source>
        <dbReference type="Proteomes" id="UP001595729"/>
    </source>
</evidence>
<dbReference type="EMBL" id="JBHRXX010000001">
    <property type="protein sequence ID" value="MFC3682556.1"/>
    <property type="molecule type" value="Genomic_DNA"/>
</dbReference>
<gene>
    <name evidence="1" type="ORF">ACFOPI_03060</name>
</gene>
<dbReference type="Proteomes" id="UP001595729">
    <property type="component" value="Unassembled WGS sequence"/>
</dbReference>